<keyword evidence="3" id="KW-1185">Reference proteome</keyword>
<gene>
    <name evidence="2" type="ORF">C2845_PM18G05510</name>
</gene>
<comment type="caution">
    <text evidence="2">The sequence shown here is derived from an EMBL/GenBank/DDBJ whole genome shotgun (WGS) entry which is preliminary data.</text>
</comment>
<name>A0A3L6PJH2_PANMI</name>
<dbReference type="Proteomes" id="UP000275267">
    <property type="component" value="Unassembled WGS sequence"/>
</dbReference>
<reference evidence="3" key="1">
    <citation type="journal article" date="2019" name="Nat. Commun.">
        <title>The genome of broomcorn millet.</title>
        <authorList>
            <person name="Zou C."/>
            <person name="Miki D."/>
            <person name="Li D."/>
            <person name="Tang Q."/>
            <person name="Xiao L."/>
            <person name="Rajput S."/>
            <person name="Deng P."/>
            <person name="Jia W."/>
            <person name="Huang R."/>
            <person name="Zhang M."/>
            <person name="Sun Y."/>
            <person name="Hu J."/>
            <person name="Fu X."/>
            <person name="Schnable P.S."/>
            <person name="Li F."/>
            <person name="Zhang H."/>
            <person name="Feng B."/>
            <person name="Zhu X."/>
            <person name="Liu R."/>
            <person name="Schnable J.C."/>
            <person name="Zhu J.-K."/>
            <person name="Zhang H."/>
        </authorList>
    </citation>
    <scope>NUCLEOTIDE SEQUENCE [LARGE SCALE GENOMIC DNA]</scope>
</reference>
<protein>
    <submittedName>
        <fullName evidence="2">Uncharacterized protein</fullName>
    </submittedName>
</protein>
<proteinExistence type="predicted"/>
<evidence type="ECO:0000256" key="1">
    <source>
        <dbReference type="SAM" id="MobiDB-lite"/>
    </source>
</evidence>
<evidence type="ECO:0000313" key="2">
    <source>
        <dbReference type="EMBL" id="RLM57778.1"/>
    </source>
</evidence>
<accession>A0A3L6PJH2</accession>
<evidence type="ECO:0000313" key="3">
    <source>
        <dbReference type="Proteomes" id="UP000275267"/>
    </source>
</evidence>
<feature type="compositionally biased region" description="Basic and acidic residues" evidence="1">
    <location>
        <begin position="38"/>
        <end position="47"/>
    </location>
</feature>
<dbReference type="AlphaFoldDB" id="A0A3L6PJH2"/>
<feature type="region of interest" description="Disordered" evidence="1">
    <location>
        <begin position="1"/>
        <end position="48"/>
    </location>
</feature>
<sequence length="87" mass="9494">MPRANTAGRGGNKRKAHDEKGDQAPPTKVGKSEAGGEDTSRPSKVEDLPVVDLVDIPELVKRIRALKAKGVSRVSVAYFFERRIQPL</sequence>
<organism evidence="2 3">
    <name type="scientific">Panicum miliaceum</name>
    <name type="common">Proso millet</name>
    <name type="synonym">Broomcorn millet</name>
    <dbReference type="NCBI Taxonomy" id="4540"/>
    <lineage>
        <taxon>Eukaryota</taxon>
        <taxon>Viridiplantae</taxon>
        <taxon>Streptophyta</taxon>
        <taxon>Embryophyta</taxon>
        <taxon>Tracheophyta</taxon>
        <taxon>Spermatophyta</taxon>
        <taxon>Magnoliopsida</taxon>
        <taxon>Liliopsida</taxon>
        <taxon>Poales</taxon>
        <taxon>Poaceae</taxon>
        <taxon>PACMAD clade</taxon>
        <taxon>Panicoideae</taxon>
        <taxon>Panicodae</taxon>
        <taxon>Paniceae</taxon>
        <taxon>Panicinae</taxon>
        <taxon>Panicum</taxon>
        <taxon>Panicum sect. Panicum</taxon>
    </lineage>
</organism>
<dbReference type="EMBL" id="PQIB02000017">
    <property type="protein sequence ID" value="RLM57778.1"/>
    <property type="molecule type" value="Genomic_DNA"/>
</dbReference>